<dbReference type="EMBL" id="AP022593">
    <property type="protein sequence ID" value="BBY50007.1"/>
    <property type="molecule type" value="Genomic_DNA"/>
</dbReference>
<name>A0A7I7RZJ0_9MYCO</name>
<keyword evidence="4" id="KW-1185">Reference proteome</keyword>
<keyword evidence="2" id="KW-0732">Signal</keyword>
<accession>A0A7I7RZJ0</accession>
<feature type="chain" id="PRO_5038537291" description="Serine/threonine protein kinase" evidence="2">
    <location>
        <begin position="20"/>
        <end position="153"/>
    </location>
</feature>
<feature type="signal peptide" evidence="2">
    <location>
        <begin position="1"/>
        <end position="19"/>
    </location>
</feature>
<evidence type="ECO:0008006" key="5">
    <source>
        <dbReference type="Google" id="ProtNLM"/>
    </source>
</evidence>
<evidence type="ECO:0000256" key="2">
    <source>
        <dbReference type="SAM" id="SignalP"/>
    </source>
</evidence>
<gene>
    <name evidence="3" type="ORF">MARA_34750</name>
</gene>
<evidence type="ECO:0000313" key="3">
    <source>
        <dbReference type="EMBL" id="BBY50007.1"/>
    </source>
</evidence>
<organism evidence="3 4">
    <name type="scientific">Mycolicibacterium arabiense</name>
    <dbReference type="NCBI Taxonomy" id="1286181"/>
    <lineage>
        <taxon>Bacteria</taxon>
        <taxon>Bacillati</taxon>
        <taxon>Actinomycetota</taxon>
        <taxon>Actinomycetes</taxon>
        <taxon>Mycobacteriales</taxon>
        <taxon>Mycobacteriaceae</taxon>
        <taxon>Mycolicibacterium</taxon>
    </lineage>
</organism>
<evidence type="ECO:0000256" key="1">
    <source>
        <dbReference type="SAM" id="MobiDB-lite"/>
    </source>
</evidence>
<protein>
    <recommendedName>
        <fullName evidence="5">Serine/threonine protein kinase</fullName>
    </recommendedName>
</protein>
<geneLocation type="plasmid" evidence="4">
    <name>pjcm18538 dna</name>
</geneLocation>
<dbReference type="KEGG" id="marz:MARA_34750"/>
<evidence type="ECO:0000313" key="4">
    <source>
        <dbReference type="Proteomes" id="UP000467428"/>
    </source>
</evidence>
<sequence>MAAAAGLTLLALGVPSAAAAPDFDDQGYLDSTARCSSTNTAIEFGSTEASRVAICAGPDGDYQYRGVRVRDGARLILSAERTDSGAFVAENEGVEYTVAAKSLIISIGEKVIREEPWVDFHTPGSTTSTTPSTSPTKTAPLPPPLPAEEGGGG</sequence>
<feature type="region of interest" description="Disordered" evidence="1">
    <location>
        <begin position="119"/>
        <end position="153"/>
    </location>
</feature>
<dbReference type="AlphaFoldDB" id="A0A7I7RZJ0"/>
<reference evidence="3 4" key="1">
    <citation type="journal article" date="2019" name="Emerg. Microbes Infect.">
        <title>Comprehensive subspecies identification of 175 nontuberculous mycobacteria species based on 7547 genomic profiles.</title>
        <authorList>
            <person name="Matsumoto Y."/>
            <person name="Kinjo T."/>
            <person name="Motooka D."/>
            <person name="Nabeya D."/>
            <person name="Jung N."/>
            <person name="Uechi K."/>
            <person name="Horii T."/>
            <person name="Iida T."/>
            <person name="Fujita J."/>
            <person name="Nakamura S."/>
        </authorList>
    </citation>
    <scope>NUCLEOTIDE SEQUENCE [LARGE SCALE GENOMIC DNA]</scope>
    <source>
        <strain evidence="3 4">JCM 18538</strain>
    </source>
</reference>
<proteinExistence type="predicted"/>
<dbReference type="Proteomes" id="UP000467428">
    <property type="component" value="Chromosome"/>
</dbReference>
<feature type="compositionally biased region" description="Low complexity" evidence="1">
    <location>
        <begin position="122"/>
        <end position="139"/>
    </location>
</feature>